<evidence type="ECO:0000313" key="2">
    <source>
        <dbReference type="EMBL" id="RXK55969.1"/>
    </source>
</evidence>
<dbReference type="Proteomes" id="UP000290218">
    <property type="component" value="Unassembled WGS sequence"/>
</dbReference>
<organism evidence="2 3">
    <name type="scientific">Oleiharenicola lentus</name>
    <dbReference type="NCBI Taxonomy" id="2508720"/>
    <lineage>
        <taxon>Bacteria</taxon>
        <taxon>Pseudomonadati</taxon>
        <taxon>Verrucomicrobiota</taxon>
        <taxon>Opitutia</taxon>
        <taxon>Opitutales</taxon>
        <taxon>Opitutaceae</taxon>
        <taxon>Oleiharenicola</taxon>
    </lineage>
</organism>
<protein>
    <submittedName>
        <fullName evidence="2">Uncharacterized protein</fullName>
    </submittedName>
</protein>
<feature type="compositionally biased region" description="Basic and acidic residues" evidence="1">
    <location>
        <begin position="297"/>
        <end position="306"/>
    </location>
</feature>
<dbReference type="RefSeq" id="WP_129047336.1">
    <property type="nucleotide sequence ID" value="NZ_SDHX01000001.1"/>
</dbReference>
<proteinExistence type="predicted"/>
<sequence>MTTPQRLAVSTLAMLTLGLGAFGYSEYTARRAAEERLSQLQQELARRQAASPEKAPAVTAVTESVPAPVEAPPEPSLPATAEVASTAPLPRGGPGSDWQAIMDSPEVQQLMSLRARGQLDGRYSALFARLRLSPAQLERLQQLLVDKQNTSRDVAAAMRSQGLSTRRENADQMRSLVQTANAEIDNQIRSELGEAVFSQYQEYERTQPQRNFVDRVQQRLSYTSESLNEQQASSLVAILAQTSSSQTNPGRGAFGGRGGGNVTLTDETIAQAGSFLSSSQVKALQELQREQQAQAELARRARENFNARRSSGTGTP</sequence>
<evidence type="ECO:0000256" key="1">
    <source>
        <dbReference type="SAM" id="MobiDB-lite"/>
    </source>
</evidence>
<dbReference type="EMBL" id="SDHX01000001">
    <property type="protein sequence ID" value="RXK55969.1"/>
    <property type="molecule type" value="Genomic_DNA"/>
</dbReference>
<gene>
    <name evidence="2" type="ORF">ESB00_08855</name>
</gene>
<dbReference type="OrthoDB" id="198264at2"/>
<feature type="region of interest" description="Disordered" evidence="1">
    <location>
        <begin position="43"/>
        <end position="80"/>
    </location>
</feature>
<reference evidence="2 3" key="1">
    <citation type="submission" date="2019-01" db="EMBL/GenBank/DDBJ databases">
        <title>Lacunisphaera sp. strain TWA-58.</title>
        <authorList>
            <person name="Chen W.-M."/>
        </authorList>
    </citation>
    <scope>NUCLEOTIDE SEQUENCE [LARGE SCALE GENOMIC DNA]</scope>
    <source>
        <strain evidence="2 3">TWA-58</strain>
    </source>
</reference>
<comment type="caution">
    <text evidence="2">The sequence shown here is derived from an EMBL/GenBank/DDBJ whole genome shotgun (WGS) entry which is preliminary data.</text>
</comment>
<name>A0A4V1M6N0_9BACT</name>
<feature type="region of interest" description="Disordered" evidence="1">
    <location>
        <begin position="294"/>
        <end position="316"/>
    </location>
</feature>
<accession>A0A4V1M6N0</accession>
<evidence type="ECO:0000313" key="3">
    <source>
        <dbReference type="Proteomes" id="UP000290218"/>
    </source>
</evidence>
<keyword evidence="3" id="KW-1185">Reference proteome</keyword>
<dbReference type="AlphaFoldDB" id="A0A4V1M6N0"/>